<sequence>MSTEEVIRPDSFAVAVSGLPEDAVDEDEIAKFFEENALFGSRPASIVKVVIGFNVGQYYEYARRQSYLQKKLRRTGKPQDLVGLTLCMVNHAYSTFLTIRKSTGAQEIRFVDKLSLTKRALHCISSKCPPQFVILR</sequence>
<evidence type="ECO:0000313" key="2">
    <source>
        <dbReference type="Proteomes" id="UP000028838"/>
    </source>
</evidence>
<comment type="caution">
    <text evidence="1">The sequence shown here is derived from an EMBL/GenBank/DDBJ whole genome shotgun (WGS) entry which is preliminary data.</text>
</comment>
<reference evidence="1 2" key="1">
    <citation type="submission" date="2014-07" db="EMBL/GenBank/DDBJ databases">
        <authorList>
            <person name="Sibley D."/>
            <person name="Venepally P."/>
            <person name="Karamycheva S."/>
            <person name="Hadjithomas M."/>
            <person name="Khan A."/>
            <person name="Brunk B."/>
            <person name="Roos D."/>
            <person name="Caler E."/>
            <person name="Lorenzi H."/>
        </authorList>
    </citation>
    <scope>NUCLEOTIDE SEQUENCE [LARGE SCALE GENOMIC DNA]</scope>
    <source>
        <strain evidence="1 2">FOU</strain>
    </source>
</reference>
<dbReference type="Proteomes" id="UP000028838">
    <property type="component" value="Unassembled WGS sequence"/>
</dbReference>
<dbReference type="AlphaFoldDB" id="A0A086JSS6"/>
<gene>
    <name evidence="1" type="ORF">TGFOU_406130</name>
</gene>
<proteinExistence type="predicted"/>
<dbReference type="EMBL" id="AEYH02002752">
    <property type="protein sequence ID" value="KFG35194.1"/>
    <property type="molecule type" value="Genomic_DNA"/>
</dbReference>
<accession>A0A086JSS6</accession>
<dbReference type="VEuPathDB" id="ToxoDB:TGFOU_406130"/>
<name>A0A086JSS6_TOXGO</name>
<evidence type="ECO:0000313" key="1">
    <source>
        <dbReference type="EMBL" id="KFG35194.1"/>
    </source>
</evidence>
<organism evidence="1 2">
    <name type="scientific">Toxoplasma gondii FOU</name>
    <dbReference type="NCBI Taxonomy" id="943167"/>
    <lineage>
        <taxon>Eukaryota</taxon>
        <taxon>Sar</taxon>
        <taxon>Alveolata</taxon>
        <taxon>Apicomplexa</taxon>
        <taxon>Conoidasida</taxon>
        <taxon>Coccidia</taxon>
        <taxon>Eucoccidiorida</taxon>
        <taxon>Eimeriorina</taxon>
        <taxon>Sarcocystidae</taxon>
        <taxon>Toxoplasma</taxon>
    </lineage>
</organism>
<protein>
    <submittedName>
        <fullName evidence="1">Putative GTP-binding TypA, related protein</fullName>
    </submittedName>
</protein>